<evidence type="ECO:0008006" key="5">
    <source>
        <dbReference type="Google" id="ProtNLM"/>
    </source>
</evidence>
<dbReference type="Proteomes" id="UP000503447">
    <property type="component" value="Chromosome"/>
</dbReference>
<protein>
    <recommendedName>
        <fullName evidence="5">Thioester reductase (TE) domain-containing protein</fullName>
    </recommendedName>
</protein>
<dbReference type="InterPro" id="IPR036291">
    <property type="entry name" value="NAD(P)-bd_dom_sf"/>
</dbReference>
<dbReference type="GO" id="GO:0035336">
    <property type="term" value="P:long-chain fatty-acyl-CoA metabolic process"/>
    <property type="evidence" value="ECO:0007669"/>
    <property type="project" value="TreeGrafter"/>
</dbReference>
<evidence type="ECO:0000259" key="1">
    <source>
        <dbReference type="Pfam" id="PF02036"/>
    </source>
</evidence>
<organism evidence="3 4">
    <name type="scientific">Frigoriglobus tundricola</name>
    <dbReference type="NCBI Taxonomy" id="2774151"/>
    <lineage>
        <taxon>Bacteria</taxon>
        <taxon>Pseudomonadati</taxon>
        <taxon>Planctomycetota</taxon>
        <taxon>Planctomycetia</taxon>
        <taxon>Gemmatales</taxon>
        <taxon>Gemmataceae</taxon>
        <taxon>Frigoriglobus</taxon>
    </lineage>
</organism>
<dbReference type="Pfam" id="PF02036">
    <property type="entry name" value="SCP2"/>
    <property type="match status" value="1"/>
</dbReference>
<proteinExistence type="predicted"/>
<dbReference type="CDD" id="cd05263">
    <property type="entry name" value="MupV_like_SDR_e"/>
    <property type="match status" value="1"/>
</dbReference>
<dbReference type="Gene3D" id="3.40.50.720">
    <property type="entry name" value="NAD(P)-binding Rossmann-like Domain"/>
    <property type="match status" value="1"/>
</dbReference>
<dbReference type="Pfam" id="PF07993">
    <property type="entry name" value="NAD_binding_4"/>
    <property type="match status" value="1"/>
</dbReference>
<dbReference type="PANTHER" id="PTHR11011:SF45">
    <property type="entry name" value="FATTY ACYL-COA REDUCTASE CG8306-RELATED"/>
    <property type="match status" value="1"/>
</dbReference>
<name>A0A6M5Z7C6_9BACT</name>
<dbReference type="InterPro" id="IPR003033">
    <property type="entry name" value="SCP2_sterol-bd_dom"/>
</dbReference>
<dbReference type="InterPro" id="IPR013120">
    <property type="entry name" value="FAR_NAD-bd"/>
</dbReference>
<evidence type="ECO:0000313" key="3">
    <source>
        <dbReference type="EMBL" id="QJX01284.1"/>
    </source>
</evidence>
<dbReference type="InterPro" id="IPR026055">
    <property type="entry name" value="FAR"/>
</dbReference>
<dbReference type="KEGG" id="ftj:FTUN_8926"/>
<feature type="domain" description="SCP2" evidence="1">
    <location>
        <begin position="398"/>
        <end position="479"/>
    </location>
</feature>
<dbReference type="RefSeq" id="WP_171475862.1">
    <property type="nucleotide sequence ID" value="NZ_CP053452.2"/>
</dbReference>
<keyword evidence="4" id="KW-1185">Reference proteome</keyword>
<dbReference type="InterPro" id="IPR036527">
    <property type="entry name" value="SCP2_sterol-bd_dom_sf"/>
</dbReference>
<dbReference type="PANTHER" id="PTHR11011">
    <property type="entry name" value="MALE STERILITY PROTEIN 2-RELATED"/>
    <property type="match status" value="1"/>
</dbReference>
<dbReference type="Gene3D" id="3.30.1050.10">
    <property type="entry name" value="SCP2 sterol-binding domain"/>
    <property type="match status" value="1"/>
</dbReference>
<dbReference type="SUPFAM" id="SSF55718">
    <property type="entry name" value="SCP-like"/>
    <property type="match status" value="1"/>
</dbReference>
<sequence length="495" mass="54275">MGPRDGTLLTGVTGFLGRYLLRDMLAAGHRIAVLVRPDRTRTAEERVRDVLEFARGTAGVPLAAPTVIVGDLREPGLGLSRADQGWLSRNCGRVLHSAASLSFGRTADGEPHATNTIATRRLAERAEAWGVRAFHHVSTAFVCGDRDGPVLESDGDRGQGFHNDYELSKHSAELALRTSPALRTTVYRPSVIVGDSRTGHTSSYHGPYRFLNLANRLAQAGNTPGRRWLPLRLPFEGSEFRNLVPVDWVSGAITRIIGRPALHGRTYHLTAARPTTVRDIKDVAVEELGLDGVELAGRVPRPSALERAFLDGLQEYWPYLGSDPSFDCRNTLAALPDLPAPRVDREALRRLVRFAVRDDWGRGRRRTSLRGSLDCGDYIERYFPDAVARSPLARFAVEAALGFDIRGAGGGRWLCRIGGGRVLQVTRGSNERSDVEYQMGVDTFAAVVSGRESPQAAFFGRRIEIAGSIEKGLKLATLFGQFVRDFPYPAACPQE</sequence>
<dbReference type="GO" id="GO:0080019">
    <property type="term" value="F:alcohol-forming very long-chain fatty acyl-CoA reductase activity"/>
    <property type="evidence" value="ECO:0007669"/>
    <property type="project" value="InterPro"/>
</dbReference>
<reference evidence="4" key="1">
    <citation type="submission" date="2020-05" db="EMBL/GenBank/DDBJ databases">
        <title>Frigoriglobus tundricola gen. nov., sp. nov., a psychrotolerant cellulolytic planctomycete of the family Gemmataceae with two divergent copies of 16S rRNA gene.</title>
        <authorList>
            <person name="Kulichevskaya I.S."/>
            <person name="Ivanova A.A."/>
            <person name="Naumoff D.G."/>
            <person name="Beletsky A.V."/>
            <person name="Rijpstra W.I.C."/>
            <person name="Sinninghe Damste J.S."/>
            <person name="Mardanov A.V."/>
            <person name="Ravin N.V."/>
            <person name="Dedysh S.N."/>
        </authorList>
    </citation>
    <scope>NUCLEOTIDE SEQUENCE [LARGE SCALE GENOMIC DNA]</scope>
    <source>
        <strain evidence="4">PL17</strain>
    </source>
</reference>
<gene>
    <name evidence="3" type="ORF">FTUN_8926</name>
</gene>
<dbReference type="EMBL" id="CP053452">
    <property type="protein sequence ID" value="QJX01284.1"/>
    <property type="molecule type" value="Genomic_DNA"/>
</dbReference>
<feature type="domain" description="Thioester reductase (TE)" evidence="2">
    <location>
        <begin position="9"/>
        <end position="253"/>
    </location>
</feature>
<dbReference type="SUPFAM" id="SSF51735">
    <property type="entry name" value="NAD(P)-binding Rossmann-fold domains"/>
    <property type="match status" value="1"/>
</dbReference>
<dbReference type="AlphaFoldDB" id="A0A6M5Z7C6"/>
<evidence type="ECO:0000313" key="4">
    <source>
        <dbReference type="Proteomes" id="UP000503447"/>
    </source>
</evidence>
<accession>A0A6M5Z7C6</accession>
<evidence type="ECO:0000259" key="2">
    <source>
        <dbReference type="Pfam" id="PF07993"/>
    </source>
</evidence>